<dbReference type="AlphaFoldDB" id="A0A916BDY4"/>
<protein>
    <submittedName>
        <fullName evidence="1">Uncharacterized protein</fullName>
    </submittedName>
</protein>
<dbReference type="Gene3D" id="1.10.1510.10">
    <property type="entry name" value="Uncharacterised protein YqeY/AIM41 PF09424, N-terminal domain"/>
    <property type="match status" value="1"/>
</dbReference>
<dbReference type="Proteomes" id="UP000675882">
    <property type="component" value="Unassembled WGS sequence"/>
</dbReference>
<dbReference type="Gene3D" id="1.10.10.410">
    <property type="match status" value="1"/>
</dbReference>
<evidence type="ECO:0000313" key="2">
    <source>
        <dbReference type="Proteomes" id="UP000675882"/>
    </source>
</evidence>
<gene>
    <name evidence="1" type="ORF">NTGZN8_90028</name>
</gene>
<name>A0A916BDY4_9PROT</name>
<evidence type="ECO:0000313" key="1">
    <source>
        <dbReference type="EMBL" id="CAE6739551.1"/>
    </source>
</evidence>
<dbReference type="PANTHER" id="PTHR28055:SF1">
    <property type="entry name" value="ALTERED INHERITANCE OF MITOCHONDRIA PROTEIN 41, MITOCHONDRIAL"/>
    <property type="match status" value="1"/>
</dbReference>
<dbReference type="InterPro" id="IPR042184">
    <property type="entry name" value="YqeY/Aim41_N"/>
</dbReference>
<accession>A0A916BDY4</accession>
<dbReference type="InterPro" id="IPR003789">
    <property type="entry name" value="Asn/Gln_tRNA_amidoTrase-B-like"/>
</dbReference>
<organism evidence="1 2">
    <name type="scientific">Candidatus Nitrotoga fabula</name>
    <dbReference type="NCBI Taxonomy" id="2182327"/>
    <lineage>
        <taxon>Bacteria</taxon>
        <taxon>Pseudomonadati</taxon>
        <taxon>Pseudomonadota</taxon>
        <taxon>Betaproteobacteria</taxon>
        <taxon>Nitrosomonadales</taxon>
        <taxon>Gallionellaceae</taxon>
        <taxon>Candidatus Nitrotoga</taxon>
    </lineage>
</organism>
<dbReference type="SUPFAM" id="SSF89095">
    <property type="entry name" value="GatB/YqeY motif"/>
    <property type="match status" value="1"/>
</dbReference>
<dbReference type="GO" id="GO:0016884">
    <property type="term" value="F:carbon-nitrogen ligase activity, with glutamine as amido-N-donor"/>
    <property type="evidence" value="ECO:0007669"/>
    <property type="project" value="InterPro"/>
</dbReference>
<comment type="caution">
    <text evidence="1">The sequence shown here is derived from an EMBL/GenBank/DDBJ whole genome shotgun (WGS) entry which is preliminary data.</text>
</comment>
<dbReference type="InterPro" id="IPR023168">
    <property type="entry name" value="GatB_Yqey_C_2"/>
</dbReference>
<dbReference type="InterPro" id="IPR019004">
    <property type="entry name" value="YqeY/Aim41"/>
</dbReference>
<sequence length="164" mass="18002">MHGLLVLHIYCGIGLAMSLKQKLTDDMKAAMRAKDAVRLGTIRLLLAAIKQREVDERIELSDADIVAVIDKMIKQRRDSIEQFEAAGRQELADTEKSEISVLRDYMPQQMTEAEVEQAVIDAIAASGVQKSQEMGKVIALLKPKLAGRADMGKVSALVKARLAS</sequence>
<dbReference type="PANTHER" id="PTHR28055">
    <property type="entry name" value="ALTERED INHERITANCE OF MITOCHONDRIA PROTEIN 41, MITOCHONDRIAL"/>
    <property type="match status" value="1"/>
</dbReference>
<reference evidence="1" key="1">
    <citation type="submission" date="2021-02" db="EMBL/GenBank/DDBJ databases">
        <authorList>
            <person name="Han P."/>
        </authorList>
    </citation>
    <scope>NUCLEOTIDE SEQUENCE</scope>
    <source>
        <strain evidence="1">Candidatus Nitrotoga sp. ZN8</strain>
    </source>
</reference>
<proteinExistence type="predicted"/>
<dbReference type="Pfam" id="PF09424">
    <property type="entry name" value="YqeY"/>
    <property type="match status" value="1"/>
</dbReference>
<dbReference type="EMBL" id="CAJNBL010000044">
    <property type="protein sequence ID" value="CAE6739551.1"/>
    <property type="molecule type" value="Genomic_DNA"/>
</dbReference>
<keyword evidence="2" id="KW-1185">Reference proteome</keyword>